<dbReference type="InterPro" id="IPR036866">
    <property type="entry name" value="RibonucZ/Hydroxyglut_hydro"/>
</dbReference>
<feature type="region of interest" description="Disordered" evidence="1">
    <location>
        <begin position="220"/>
        <end position="265"/>
    </location>
</feature>
<proteinExistence type="predicted"/>
<dbReference type="PRINTS" id="PR00388">
    <property type="entry name" value="PDIESTERASE2"/>
</dbReference>
<organism evidence="2 3">
    <name type="scientific">Monilinia laxa</name>
    <name type="common">Brown rot fungus</name>
    <name type="synonym">Sclerotinia laxa</name>
    <dbReference type="NCBI Taxonomy" id="61186"/>
    <lineage>
        <taxon>Eukaryota</taxon>
        <taxon>Fungi</taxon>
        <taxon>Dikarya</taxon>
        <taxon>Ascomycota</taxon>
        <taxon>Pezizomycotina</taxon>
        <taxon>Leotiomycetes</taxon>
        <taxon>Helotiales</taxon>
        <taxon>Sclerotiniaceae</taxon>
        <taxon>Monilinia</taxon>
    </lineage>
</organism>
<dbReference type="Gene3D" id="3.60.15.10">
    <property type="entry name" value="Ribonuclease Z/Hydroxyacylglutathione hydrolase-like"/>
    <property type="match status" value="1"/>
</dbReference>
<dbReference type="Pfam" id="PF02112">
    <property type="entry name" value="PDEase_II"/>
    <property type="match status" value="2"/>
</dbReference>
<evidence type="ECO:0000313" key="3">
    <source>
        <dbReference type="Proteomes" id="UP000326757"/>
    </source>
</evidence>
<feature type="region of interest" description="Disordered" evidence="1">
    <location>
        <begin position="372"/>
        <end position="421"/>
    </location>
</feature>
<dbReference type="CDD" id="cd07735">
    <property type="entry name" value="class_II_PDE_MBL-fold"/>
    <property type="match status" value="1"/>
</dbReference>
<sequence length="480" mass="52127">MAAHVEEAVDITNSSFQVIVLGAGGGPMEDNCTALLVRSTRQGWTKGSLLAVDAGVHLSAIDRLLRHYDPLPSERPHKLHSGVLSGLLLPHKTTAANSAHIARNIVGAHLITHPHLDHISGGIISTACPSSKPRKIAGLPSTIEALKNHIFNDVIWPNLSDEDGGVGLVTFMRLNSGGSSVLGDGVTKGYMEVAEGLCVKSWEVSHGNCAGDFPYHNLHAGSESPSSPVPPRRPSIQSQRGYPTPLPSEHTFKSGDTPNLSSTNPHRARAYTSSAFFIHDVASGEEILIWGDVEPDSISSHPRNKQVWIDAAPKIATGKLKGIFIECSYDDSRPDEMLFGHLNPRYVIEELEVLAAEVETYRDHGGLRYRCGSSPSPTSDLTYTQKPTALREREKREPGGRPSSWLSTARKNPGGGSVSCNHSRGYPLKGVKVVLIHLKERLDDGEELKDVILREIKGYEENVKLGCEFLVSEHGMSVHF</sequence>
<dbReference type="EMBL" id="VIGI01000008">
    <property type="protein sequence ID" value="KAB8296816.1"/>
    <property type="molecule type" value="Genomic_DNA"/>
</dbReference>
<accession>A0A5N6K398</accession>
<dbReference type="PANTHER" id="PTHR28283">
    <property type="entry name" value="3',5'-CYCLIC-NUCLEOTIDE PHOSPHODIESTERASE 1"/>
    <property type="match status" value="1"/>
</dbReference>
<dbReference type="GO" id="GO:1902660">
    <property type="term" value="P:negative regulation of glucose mediated signaling pathway"/>
    <property type="evidence" value="ECO:0007669"/>
    <property type="project" value="TreeGrafter"/>
</dbReference>
<keyword evidence="3" id="KW-1185">Reference proteome</keyword>
<feature type="compositionally biased region" description="Basic and acidic residues" evidence="1">
    <location>
        <begin position="389"/>
        <end position="399"/>
    </location>
</feature>
<evidence type="ECO:0000313" key="2">
    <source>
        <dbReference type="EMBL" id="KAB8296816.1"/>
    </source>
</evidence>
<comment type="caution">
    <text evidence="2">The sequence shown here is derived from an EMBL/GenBank/DDBJ whole genome shotgun (WGS) entry which is preliminary data.</text>
</comment>
<protein>
    <recommendedName>
        <fullName evidence="4">3',5'-cyclic-nucleotide phosphodiesterase</fullName>
    </recommendedName>
</protein>
<name>A0A5N6K398_MONLA</name>
<feature type="compositionally biased region" description="Polar residues" evidence="1">
    <location>
        <begin position="373"/>
        <end position="387"/>
    </location>
</feature>
<evidence type="ECO:0008006" key="4">
    <source>
        <dbReference type="Google" id="ProtNLM"/>
    </source>
</evidence>
<dbReference type="OrthoDB" id="258495at2759"/>
<dbReference type="GO" id="GO:0004115">
    <property type="term" value="F:3',5'-cyclic-AMP phosphodiesterase activity"/>
    <property type="evidence" value="ECO:0007669"/>
    <property type="project" value="InterPro"/>
</dbReference>
<dbReference type="GO" id="GO:0006198">
    <property type="term" value="P:cAMP catabolic process"/>
    <property type="evidence" value="ECO:0007669"/>
    <property type="project" value="InterPro"/>
</dbReference>
<dbReference type="Proteomes" id="UP000326757">
    <property type="component" value="Unassembled WGS sequence"/>
</dbReference>
<dbReference type="AlphaFoldDB" id="A0A5N6K398"/>
<reference evidence="2 3" key="1">
    <citation type="submission" date="2019-06" db="EMBL/GenBank/DDBJ databases">
        <title>Genome Sequence of the Brown Rot Fungal Pathogen Monilinia laxa.</title>
        <authorList>
            <person name="De Miccolis Angelini R.M."/>
            <person name="Landi L."/>
            <person name="Abate D."/>
            <person name="Pollastro S."/>
            <person name="Romanazzi G."/>
            <person name="Faretra F."/>
        </authorList>
    </citation>
    <scope>NUCLEOTIDE SEQUENCE [LARGE SCALE GENOMIC DNA]</scope>
    <source>
        <strain evidence="2 3">Mlax316</strain>
    </source>
</reference>
<dbReference type="InterPro" id="IPR000396">
    <property type="entry name" value="Pdiesterase2"/>
</dbReference>
<evidence type="ECO:0000256" key="1">
    <source>
        <dbReference type="SAM" id="MobiDB-lite"/>
    </source>
</evidence>
<dbReference type="GO" id="GO:0047555">
    <property type="term" value="F:3',5'-cyclic-GMP phosphodiesterase activity"/>
    <property type="evidence" value="ECO:0007669"/>
    <property type="project" value="TreeGrafter"/>
</dbReference>
<dbReference type="PANTHER" id="PTHR28283:SF1">
    <property type="entry name" value="3',5'-CYCLIC-NUCLEOTIDE PHOSPHODIESTERASE 1"/>
    <property type="match status" value="1"/>
</dbReference>
<dbReference type="SUPFAM" id="SSF56281">
    <property type="entry name" value="Metallo-hydrolase/oxidoreductase"/>
    <property type="match status" value="1"/>
</dbReference>
<gene>
    <name evidence="2" type="ORF">EYC80_002233</name>
</gene>
<feature type="compositionally biased region" description="Polar residues" evidence="1">
    <location>
        <begin position="254"/>
        <end position="265"/>
    </location>
</feature>